<feature type="transmembrane region" description="Helical" evidence="1">
    <location>
        <begin position="20"/>
        <end position="44"/>
    </location>
</feature>
<accession>A0ABV3FLA3</accession>
<keyword evidence="1" id="KW-0472">Membrane</keyword>
<keyword evidence="1" id="KW-1133">Transmembrane helix</keyword>
<comment type="caution">
    <text evidence="2">The sequence shown here is derived from an EMBL/GenBank/DDBJ whole genome shotgun (WGS) entry which is preliminary data.</text>
</comment>
<evidence type="ECO:0000313" key="2">
    <source>
        <dbReference type="EMBL" id="MEV0706165.1"/>
    </source>
</evidence>
<sequence length="88" mass="9986">MAAETVTPKRRWYHVRWRTIRHVILTAITLFLAVWFCVVGTVLLNLNEPISNEMPPRVRTSTGVHLLPLIEQVPPSPTTITPPPPPSR</sequence>
<name>A0ABV3FLA3_9NOCA</name>
<gene>
    <name evidence="2" type="ORF">AB0I48_01235</name>
</gene>
<dbReference type="Proteomes" id="UP001551695">
    <property type="component" value="Unassembled WGS sequence"/>
</dbReference>
<keyword evidence="1" id="KW-0812">Transmembrane</keyword>
<dbReference type="EMBL" id="JBFAKC010000001">
    <property type="protein sequence ID" value="MEV0706165.1"/>
    <property type="molecule type" value="Genomic_DNA"/>
</dbReference>
<evidence type="ECO:0000313" key="3">
    <source>
        <dbReference type="Proteomes" id="UP001551695"/>
    </source>
</evidence>
<protein>
    <submittedName>
        <fullName evidence="2">Uncharacterized protein</fullName>
    </submittedName>
</protein>
<evidence type="ECO:0000256" key="1">
    <source>
        <dbReference type="SAM" id="Phobius"/>
    </source>
</evidence>
<reference evidence="2 3" key="1">
    <citation type="submission" date="2024-06" db="EMBL/GenBank/DDBJ databases">
        <title>The Natural Products Discovery Center: Release of the First 8490 Sequenced Strains for Exploring Actinobacteria Biosynthetic Diversity.</title>
        <authorList>
            <person name="Kalkreuter E."/>
            <person name="Kautsar S.A."/>
            <person name="Yang D."/>
            <person name="Bader C.D."/>
            <person name="Teijaro C.N."/>
            <person name="Fluegel L."/>
            <person name="Davis C.M."/>
            <person name="Simpson J.R."/>
            <person name="Lauterbach L."/>
            <person name="Steele A.D."/>
            <person name="Gui C."/>
            <person name="Meng S."/>
            <person name="Li G."/>
            <person name="Viehrig K."/>
            <person name="Ye F."/>
            <person name="Su P."/>
            <person name="Kiefer A.F."/>
            <person name="Nichols A."/>
            <person name="Cepeda A.J."/>
            <person name="Yan W."/>
            <person name="Fan B."/>
            <person name="Jiang Y."/>
            <person name="Adhikari A."/>
            <person name="Zheng C.-J."/>
            <person name="Schuster L."/>
            <person name="Cowan T.M."/>
            <person name="Smanski M.J."/>
            <person name="Chevrette M.G."/>
            <person name="De Carvalho L.P.S."/>
            <person name="Shen B."/>
        </authorList>
    </citation>
    <scope>NUCLEOTIDE SEQUENCE [LARGE SCALE GENOMIC DNA]</scope>
    <source>
        <strain evidence="2 3">NPDC050403</strain>
    </source>
</reference>
<keyword evidence="3" id="KW-1185">Reference proteome</keyword>
<organism evidence="2 3">
    <name type="scientific">Nocardia aurea</name>
    <dbReference type="NCBI Taxonomy" id="2144174"/>
    <lineage>
        <taxon>Bacteria</taxon>
        <taxon>Bacillati</taxon>
        <taxon>Actinomycetota</taxon>
        <taxon>Actinomycetes</taxon>
        <taxon>Mycobacteriales</taxon>
        <taxon>Nocardiaceae</taxon>
        <taxon>Nocardia</taxon>
    </lineage>
</organism>
<dbReference type="RefSeq" id="WP_357779236.1">
    <property type="nucleotide sequence ID" value="NZ_JBFAKC010000001.1"/>
</dbReference>
<proteinExistence type="predicted"/>